<dbReference type="FunFam" id="1.10.260.40:FF:000018">
    <property type="entry name" value="Multiprotein bridging factor 1"/>
    <property type="match status" value="1"/>
</dbReference>
<keyword evidence="2" id="KW-0238">DNA-binding</keyword>
<dbReference type="EMBL" id="JAQMWT010000337">
    <property type="protein sequence ID" value="KAJ8604224.1"/>
    <property type="molecule type" value="Genomic_DNA"/>
</dbReference>
<dbReference type="CDD" id="cd00093">
    <property type="entry name" value="HTH_XRE"/>
    <property type="match status" value="1"/>
</dbReference>
<reference evidence="6" key="1">
    <citation type="submission" date="2023-01" db="EMBL/GenBank/DDBJ databases">
        <title>Metagenome sequencing of chrysophaentin producing Chrysophaeum taylorii.</title>
        <authorList>
            <person name="Davison J."/>
            <person name="Bewley C."/>
        </authorList>
    </citation>
    <scope>NUCLEOTIDE SEQUENCE</scope>
    <source>
        <strain evidence="6">NIES-1699</strain>
    </source>
</reference>
<dbReference type="Gene3D" id="1.10.260.40">
    <property type="entry name" value="lambda repressor-like DNA-binding domains"/>
    <property type="match status" value="1"/>
</dbReference>
<keyword evidence="7" id="KW-1185">Reference proteome</keyword>
<comment type="caution">
    <text evidence="6">The sequence shown here is derived from an EMBL/GenBank/DDBJ whole genome shotgun (WGS) entry which is preliminary data.</text>
</comment>
<keyword evidence="1" id="KW-0805">Transcription regulation</keyword>
<dbReference type="InterPro" id="IPR001387">
    <property type="entry name" value="Cro/C1-type_HTH"/>
</dbReference>
<feature type="region of interest" description="Disordered" evidence="4">
    <location>
        <begin position="129"/>
        <end position="159"/>
    </location>
</feature>
<evidence type="ECO:0000256" key="1">
    <source>
        <dbReference type="ARBA" id="ARBA00023015"/>
    </source>
</evidence>
<evidence type="ECO:0000259" key="5">
    <source>
        <dbReference type="PROSITE" id="PS50943"/>
    </source>
</evidence>
<keyword evidence="3" id="KW-0804">Transcription</keyword>
<protein>
    <recommendedName>
        <fullName evidence="5">HTH cro/C1-type domain-containing protein</fullName>
    </recommendedName>
</protein>
<feature type="region of interest" description="Disordered" evidence="4">
    <location>
        <begin position="1"/>
        <end position="69"/>
    </location>
</feature>
<dbReference type="AlphaFoldDB" id="A0AAD7UH39"/>
<dbReference type="Proteomes" id="UP001230188">
    <property type="component" value="Unassembled WGS sequence"/>
</dbReference>
<dbReference type="PANTHER" id="PTHR10245">
    <property type="entry name" value="ENDOTHELIAL DIFFERENTIATION-RELATED FACTOR 1 MULTIPROTEIN BRIDGING FACTOR 1"/>
    <property type="match status" value="1"/>
</dbReference>
<name>A0AAD7UH39_9STRA</name>
<dbReference type="Pfam" id="PF01381">
    <property type="entry name" value="HTH_3"/>
    <property type="match status" value="1"/>
</dbReference>
<dbReference type="SMART" id="SM00530">
    <property type="entry name" value="HTH_XRE"/>
    <property type="match status" value="1"/>
</dbReference>
<dbReference type="GO" id="GO:0003677">
    <property type="term" value="F:DNA binding"/>
    <property type="evidence" value="ECO:0007669"/>
    <property type="project" value="UniProtKB-KW"/>
</dbReference>
<dbReference type="GO" id="GO:0005634">
    <property type="term" value="C:nucleus"/>
    <property type="evidence" value="ECO:0007669"/>
    <property type="project" value="TreeGrafter"/>
</dbReference>
<proteinExistence type="predicted"/>
<dbReference type="InterPro" id="IPR010982">
    <property type="entry name" value="Lambda_DNA-bd_dom_sf"/>
</dbReference>
<dbReference type="PROSITE" id="PS50943">
    <property type="entry name" value="HTH_CROC1"/>
    <property type="match status" value="1"/>
</dbReference>
<feature type="compositionally biased region" description="Polar residues" evidence="4">
    <location>
        <begin position="1"/>
        <end position="13"/>
    </location>
</feature>
<gene>
    <name evidence="6" type="ORF">CTAYLR_009779</name>
</gene>
<evidence type="ECO:0000256" key="2">
    <source>
        <dbReference type="ARBA" id="ARBA00023125"/>
    </source>
</evidence>
<accession>A0AAD7UH39</accession>
<organism evidence="6 7">
    <name type="scientific">Chrysophaeum taylorii</name>
    <dbReference type="NCBI Taxonomy" id="2483200"/>
    <lineage>
        <taxon>Eukaryota</taxon>
        <taxon>Sar</taxon>
        <taxon>Stramenopiles</taxon>
        <taxon>Ochrophyta</taxon>
        <taxon>Pelagophyceae</taxon>
        <taxon>Pelagomonadales</taxon>
        <taxon>Pelagomonadaceae</taxon>
        <taxon>Chrysophaeum</taxon>
    </lineage>
</organism>
<feature type="compositionally biased region" description="Basic and acidic residues" evidence="4">
    <location>
        <begin position="25"/>
        <end position="35"/>
    </location>
</feature>
<evidence type="ECO:0000313" key="6">
    <source>
        <dbReference type="EMBL" id="KAJ8604224.1"/>
    </source>
</evidence>
<evidence type="ECO:0000313" key="7">
    <source>
        <dbReference type="Proteomes" id="UP001230188"/>
    </source>
</evidence>
<evidence type="ECO:0000256" key="4">
    <source>
        <dbReference type="SAM" id="MobiDB-lite"/>
    </source>
</evidence>
<sequence>MSFSHQDWTSVNVGKSAKPYSKPQTEGEKKAEIQKLKKQGLVSTEAKMGATTNKSTGGHGPMGTTAGAAARKIDEETETFKPQRTGLEFGKALMQARTAKKMTQKDLATKVNEKPSVVQEYETGKAVPNPQVISKLERALGAKLPRPPKQPKKKSDEKS</sequence>
<dbReference type="PANTHER" id="PTHR10245:SF15">
    <property type="entry name" value="ENDOTHELIAL DIFFERENTIATION-RELATED FACTOR 1"/>
    <property type="match status" value="1"/>
</dbReference>
<dbReference type="Pfam" id="PF08523">
    <property type="entry name" value="MBF1"/>
    <property type="match status" value="1"/>
</dbReference>
<evidence type="ECO:0000256" key="3">
    <source>
        <dbReference type="ARBA" id="ARBA00023163"/>
    </source>
</evidence>
<dbReference type="InterPro" id="IPR013729">
    <property type="entry name" value="MBF1_N"/>
</dbReference>
<feature type="domain" description="HTH cro/C1-type" evidence="5">
    <location>
        <begin position="93"/>
        <end position="147"/>
    </location>
</feature>
<dbReference type="SUPFAM" id="SSF47413">
    <property type="entry name" value="lambda repressor-like DNA-binding domains"/>
    <property type="match status" value="1"/>
</dbReference>